<dbReference type="PANTHER" id="PTHR34315:SF2">
    <property type="entry name" value="ANCHORED DIOXYGENASE, PUTATIVE (AFU_ORTHOLOGUE AFUA_3G01800)-RELATED"/>
    <property type="match status" value="1"/>
</dbReference>
<dbReference type="GO" id="GO:0008199">
    <property type="term" value="F:ferric iron binding"/>
    <property type="evidence" value="ECO:0007669"/>
    <property type="project" value="InterPro"/>
</dbReference>
<feature type="compositionally biased region" description="Gly residues" evidence="1">
    <location>
        <begin position="372"/>
        <end position="383"/>
    </location>
</feature>
<dbReference type="Gene3D" id="2.60.130.10">
    <property type="entry name" value="Aromatic compound dioxygenase"/>
    <property type="match status" value="1"/>
</dbReference>
<evidence type="ECO:0000256" key="1">
    <source>
        <dbReference type="SAM" id="MobiDB-lite"/>
    </source>
</evidence>
<feature type="signal peptide" evidence="2">
    <location>
        <begin position="1"/>
        <end position="20"/>
    </location>
</feature>
<evidence type="ECO:0000313" key="4">
    <source>
        <dbReference type="EMBL" id="KAF2161072.1"/>
    </source>
</evidence>
<accession>A0A6A6C5C4</accession>
<dbReference type="EMBL" id="ML993621">
    <property type="protein sequence ID" value="KAF2161072.1"/>
    <property type="molecule type" value="Genomic_DNA"/>
</dbReference>
<evidence type="ECO:0000313" key="5">
    <source>
        <dbReference type="Proteomes" id="UP000799537"/>
    </source>
</evidence>
<evidence type="ECO:0000259" key="3">
    <source>
        <dbReference type="Pfam" id="PF00775"/>
    </source>
</evidence>
<dbReference type="PANTHER" id="PTHR34315">
    <property type="match status" value="1"/>
</dbReference>
<dbReference type="SUPFAM" id="SSF49482">
    <property type="entry name" value="Aromatic compound dioxygenase"/>
    <property type="match status" value="1"/>
</dbReference>
<dbReference type="RefSeq" id="XP_033661961.1">
    <property type="nucleotide sequence ID" value="XM_033809020.1"/>
</dbReference>
<feature type="domain" description="Intradiol ring-cleavage dioxygenases" evidence="3">
    <location>
        <begin position="144"/>
        <end position="244"/>
    </location>
</feature>
<name>A0A6A6C5C4_ZASCE</name>
<feature type="region of interest" description="Disordered" evidence="1">
    <location>
        <begin position="370"/>
        <end position="401"/>
    </location>
</feature>
<dbReference type="Pfam" id="PF00775">
    <property type="entry name" value="Dioxygenase_C"/>
    <property type="match status" value="1"/>
</dbReference>
<dbReference type="GO" id="GO:0016702">
    <property type="term" value="F:oxidoreductase activity, acting on single donors with incorporation of molecular oxygen, incorporation of two atoms of oxygen"/>
    <property type="evidence" value="ECO:0007669"/>
    <property type="project" value="InterPro"/>
</dbReference>
<protein>
    <recommendedName>
        <fullName evidence="3">Intradiol ring-cleavage dioxygenases domain-containing protein</fullName>
    </recommendedName>
</protein>
<dbReference type="CDD" id="cd03457">
    <property type="entry name" value="intradiol_dioxygenase_like"/>
    <property type="match status" value="1"/>
</dbReference>
<dbReference type="OrthoDB" id="121380at2759"/>
<keyword evidence="2" id="KW-0732">Signal</keyword>
<dbReference type="InterPro" id="IPR000627">
    <property type="entry name" value="Intradiol_dOase_C"/>
</dbReference>
<organism evidence="4 5">
    <name type="scientific">Zasmidium cellare ATCC 36951</name>
    <dbReference type="NCBI Taxonomy" id="1080233"/>
    <lineage>
        <taxon>Eukaryota</taxon>
        <taxon>Fungi</taxon>
        <taxon>Dikarya</taxon>
        <taxon>Ascomycota</taxon>
        <taxon>Pezizomycotina</taxon>
        <taxon>Dothideomycetes</taxon>
        <taxon>Dothideomycetidae</taxon>
        <taxon>Mycosphaerellales</taxon>
        <taxon>Mycosphaerellaceae</taxon>
        <taxon>Zasmidium</taxon>
    </lineage>
</organism>
<keyword evidence="5" id="KW-1185">Reference proteome</keyword>
<reference evidence="4" key="1">
    <citation type="journal article" date="2020" name="Stud. Mycol.">
        <title>101 Dothideomycetes genomes: a test case for predicting lifestyles and emergence of pathogens.</title>
        <authorList>
            <person name="Haridas S."/>
            <person name="Albert R."/>
            <person name="Binder M."/>
            <person name="Bloem J."/>
            <person name="Labutti K."/>
            <person name="Salamov A."/>
            <person name="Andreopoulos B."/>
            <person name="Baker S."/>
            <person name="Barry K."/>
            <person name="Bills G."/>
            <person name="Bluhm B."/>
            <person name="Cannon C."/>
            <person name="Castanera R."/>
            <person name="Culley D."/>
            <person name="Daum C."/>
            <person name="Ezra D."/>
            <person name="Gonzalez J."/>
            <person name="Henrissat B."/>
            <person name="Kuo A."/>
            <person name="Liang C."/>
            <person name="Lipzen A."/>
            <person name="Lutzoni F."/>
            <person name="Magnuson J."/>
            <person name="Mondo S."/>
            <person name="Nolan M."/>
            <person name="Ohm R."/>
            <person name="Pangilinan J."/>
            <person name="Park H.-J."/>
            <person name="Ramirez L."/>
            <person name="Alfaro M."/>
            <person name="Sun H."/>
            <person name="Tritt A."/>
            <person name="Yoshinaga Y."/>
            <person name="Zwiers L.-H."/>
            <person name="Turgeon B."/>
            <person name="Goodwin S."/>
            <person name="Spatafora J."/>
            <person name="Crous P."/>
            <person name="Grigoriev I."/>
        </authorList>
    </citation>
    <scope>NUCLEOTIDE SEQUENCE</scope>
    <source>
        <strain evidence="4">ATCC 36951</strain>
    </source>
</reference>
<proteinExistence type="predicted"/>
<dbReference type="AlphaFoldDB" id="A0A6A6C5C4"/>
<dbReference type="Proteomes" id="UP000799537">
    <property type="component" value="Unassembled WGS sequence"/>
</dbReference>
<evidence type="ECO:0000256" key="2">
    <source>
        <dbReference type="SAM" id="SignalP"/>
    </source>
</evidence>
<dbReference type="InterPro" id="IPR015889">
    <property type="entry name" value="Intradiol_dOase_core"/>
</dbReference>
<feature type="chain" id="PRO_5025607333" description="Intradiol ring-cleavage dioxygenases domain-containing protein" evidence="2">
    <location>
        <begin position="21"/>
        <end position="401"/>
    </location>
</feature>
<sequence>MVQLTTLAALAAACVAPAFAHPGEKHDPAKIKREIVAREHWAHVGKRSLDACSNTESARRFAARNKERRARVARELREKRGITAPSQKLRRATELERRNATDLAKWEAIDHNRTGIYDYDANTPESDVFDAVTSPIFAPSITDGPYYVWGEMIRSDVVEDEYSEGVPLHLEVQYYDIETCEPIPDVYVDIWNANATGVYSGISVSGNYAADGYNSTYLRGIQSTDSTGVATFDTIFPGHYDGRATHTHLLAHMNVTTLPNNTLLVDTGTVTHIGQLFWNEVLRTAVEATSPYDSNTQAVTSNAEDLWSVLQASSDYDPFPEFLYLGDMIEDGIFAWKQIGLNTSADWTDDSYYSIAAYLQADGGHANADSAFGGGSGGEGNGTMSGVPSGTAAPGALSTSA</sequence>
<gene>
    <name evidence="4" type="ORF">M409DRAFT_28402</name>
</gene>
<dbReference type="GeneID" id="54562292"/>